<dbReference type="InterPro" id="IPR017853">
    <property type="entry name" value="GH"/>
</dbReference>
<dbReference type="GO" id="GO:0009254">
    <property type="term" value="P:peptidoglycan turnover"/>
    <property type="evidence" value="ECO:0007669"/>
    <property type="project" value="TreeGrafter"/>
</dbReference>
<dbReference type="AlphaFoldDB" id="A0A8J2YIE5"/>
<dbReference type="SUPFAM" id="SSF51445">
    <property type="entry name" value="(Trans)glycosidases"/>
    <property type="match status" value="1"/>
</dbReference>
<dbReference type="GO" id="GO:0005975">
    <property type="term" value="P:carbohydrate metabolic process"/>
    <property type="evidence" value="ECO:0007669"/>
    <property type="project" value="InterPro"/>
</dbReference>
<dbReference type="InterPro" id="IPR036962">
    <property type="entry name" value="Glyco_hydro_3_N_sf"/>
</dbReference>
<dbReference type="NCBIfam" id="NF003740">
    <property type="entry name" value="PRK05337.1"/>
    <property type="match status" value="1"/>
</dbReference>
<reference evidence="7" key="1">
    <citation type="journal article" date="2014" name="Int. J. Syst. Evol. Microbiol.">
        <title>Complete genome sequence of Corynebacterium casei LMG S-19264T (=DSM 44701T), isolated from a smear-ripened cheese.</title>
        <authorList>
            <consortium name="US DOE Joint Genome Institute (JGI-PGF)"/>
            <person name="Walter F."/>
            <person name="Albersmeier A."/>
            <person name="Kalinowski J."/>
            <person name="Ruckert C."/>
        </authorList>
    </citation>
    <scope>NUCLEOTIDE SEQUENCE</scope>
    <source>
        <strain evidence="7">CCM 7684</strain>
    </source>
</reference>
<dbReference type="PANTHER" id="PTHR30480:SF13">
    <property type="entry name" value="BETA-HEXOSAMINIDASE"/>
    <property type="match status" value="1"/>
</dbReference>
<dbReference type="InterPro" id="IPR001764">
    <property type="entry name" value="Glyco_hydro_3_N"/>
</dbReference>
<feature type="domain" description="Glycoside hydrolase family 3 N-terminal" evidence="6">
    <location>
        <begin position="14"/>
        <end position="290"/>
    </location>
</feature>
<evidence type="ECO:0000256" key="1">
    <source>
        <dbReference type="ARBA" id="ARBA00001231"/>
    </source>
</evidence>
<dbReference type="RefSeq" id="WP_188409877.1">
    <property type="nucleotide sequence ID" value="NZ_BMCP01000002.1"/>
</dbReference>
<evidence type="ECO:0000313" key="7">
    <source>
        <dbReference type="EMBL" id="GGE45333.1"/>
    </source>
</evidence>
<evidence type="ECO:0000313" key="8">
    <source>
        <dbReference type="Proteomes" id="UP000602745"/>
    </source>
</evidence>
<dbReference type="Proteomes" id="UP000602745">
    <property type="component" value="Unassembled WGS sequence"/>
</dbReference>
<proteinExistence type="inferred from homology"/>
<keyword evidence="8" id="KW-1185">Reference proteome</keyword>
<comment type="similarity">
    <text evidence="2">Belongs to the glycosyl hydrolase 3 family.</text>
</comment>
<name>A0A8J2YIE5_9RHOB</name>
<dbReference type="EMBL" id="BMCP01000002">
    <property type="protein sequence ID" value="GGE45333.1"/>
    <property type="molecule type" value="Genomic_DNA"/>
</dbReference>
<evidence type="ECO:0000259" key="6">
    <source>
        <dbReference type="Pfam" id="PF00933"/>
    </source>
</evidence>
<evidence type="ECO:0000256" key="2">
    <source>
        <dbReference type="ARBA" id="ARBA00005336"/>
    </source>
</evidence>
<dbReference type="InterPro" id="IPR050226">
    <property type="entry name" value="NagZ_Beta-hexosaminidase"/>
</dbReference>
<gene>
    <name evidence="7" type="ORF">GCM10007276_23140</name>
</gene>
<protein>
    <recommendedName>
        <fullName evidence="3">beta-N-acetylhexosaminidase</fullName>
        <ecNumber evidence="3">3.2.1.52</ecNumber>
    </recommendedName>
</protein>
<dbReference type="PANTHER" id="PTHR30480">
    <property type="entry name" value="BETA-HEXOSAMINIDASE-RELATED"/>
    <property type="match status" value="1"/>
</dbReference>
<accession>A0A8J2YIE5</accession>
<dbReference type="EC" id="3.2.1.52" evidence="3"/>
<comment type="catalytic activity">
    <reaction evidence="1">
        <text>Hydrolysis of terminal non-reducing N-acetyl-D-hexosamine residues in N-acetyl-beta-D-hexosaminides.</text>
        <dbReference type="EC" id="3.2.1.52"/>
    </reaction>
</comment>
<dbReference type="Gene3D" id="3.20.20.300">
    <property type="entry name" value="Glycoside hydrolase, family 3, N-terminal domain"/>
    <property type="match status" value="1"/>
</dbReference>
<organism evidence="7 8">
    <name type="scientific">Agaricicola taiwanensis</name>
    <dbReference type="NCBI Taxonomy" id="591372"/>
    <lineage>
        <taxon>Bacteria</taxon>
        <taxon>Pseudomonadati</taxon>
        <taxon>Pseudomonadota</taxon>
        <taxon>Alphaproteobacteria</taxon>
        <taxon>Rhodobacterales</taxon>
        <taxon>Paracoccaceae</taxon>
        <taxon>Agaricicola</taxon>
    </lineage>
</organism>
<evidence type="ECO:0000256" key="4">
    <source>
        <dbReference type="ARBA" id="ARBA00022801"/>
    </source>
</evidence>
<reference evidence="7" key="2">
    <citation type="submission" date="2020-09" db="EMBL/GenBank/DDBJ databases">
        <authorList>
            <person name="Sun Q."/>
            <person name="Sedlacek I."/>
        </authorList>
    </citation>
    <scope>NUCLEOTIDE SEQUENCE</scope>
    <source>
        <strain evidence="7">CCM 7684</strain>
    </source>
</reference>
<evidence type="ECO:0000256" key="3">
    <source>
        <dbReference type="ARBA" id="ARBA00012663"/>
    </source>
</evidence>
<keyword evidence="5" id="KW-0326">Glycosidase</keyword>
<evidence type="ECO:0000256" key="5">
    <source>
        <dbReference type="ARBA" id="ARBA00023295"/>
    </source>
</evidence>
<comment type="caution">
    <text evidence="7">The sequence shown here is derived from an EMBL/GenBank/DDBJ whole genome shotgun (WGS) entry which is preliminary data.</text>
</comment>
<sequence length="339" mass="36153">MSIGAFICGCAESSFSSDERAFLKDANPWGLILFARNISEPQQVRALCEDFRSIVGRADAPVLIDQEGGRVRRLRPPLVADHPPAWTYGSRYAGDPEGARQAARLSGQVLGAELSDLGITVNCAPVLDLRYKDAHDIVGDRAFGDTPATVADLGHALADGLMDAGVLPVVKHIPGHGRAMADSHFSLPEVNTPREELEATCFAPFRLYADAPLAMTAHVVYRSIDAERPATTSPIVVEDIIRSFIGFDGLLMSDDLSMKALQGPIRQRAEASISAGCDVTLHCNGNMAEMMDVAAGSPVLTGKAAARAEAALALIAGARKVDLSEHRARLEAMWRSAVA</sequence>
<dbReference type="GO" id="GO:0004563">
    <property type="term" value="F:beta-N-acetylhexosaminidase activity"/>
    <property type="evidence" value="ECO:0007669"/>
    <property type="project" value="UniProtKB-EC"/>
</dbReference>
<keyword evidence="4" id="KW-0378">Hydrolase</keyword>
<dbReference type="Pfam" id="PF00933">
    <property type="entry name" value="Glyco_hydro_3"/>
    <property type="match status" value="1"/>
</dbReference>